<proteinExistence type="predicted"/>
<sequence length="312" mass="30249">MHALTFLASAILALASTASTQTTSIPVTGLLGNATIITSNPQGASYIATLPNLSTTSIRGTIVASTPADGTGVSFQVSSSGFPASGGPFLYHIHEFQVPADGNCTATGAHLDPFERGESPVCDAADPQTCQVGDLAGKHGAIPGPGFSANYVDPYISLAPNTPAFAGNRSIVVHFANKTRITCANLIPLAAADEMNCTTAANTTTTPANPGGAGAGSNYTSAAPSMLGGYGGTNPGAAGGATSVNASATYTAPVAGTSSMATATATATAMGPAESSGAAGTASSSVAASTGGASTLALDLGALVMAGLAFLL</sequence>
<reference evidence="1" key="1">
    <citation type="submission" date="2024-02" db="EMBL/GenBank/DDBJ databases">
        <title>Metagenome Assembled Genome of Zalaria obscura JY119.</title>
        <authorList>
            <person name="Vighnesh L."/>
            <person name="Jagadeeshwari U."/>
            <person name="Venkata Ramana C."/>
            <person name="Sasikala C."/>
        </authorList>
    </citation>
    <scope>NUCLEOTIDE SEQUENCE</scope>
    <source>
        <strain evidence="1">JY119</strain>
    </source>
</reference>
<evidence type="ECO:0000313" key="2">
    <source>
        <dbReference type="Proteomes" id="UP001320706"/>
    </source>
</evidence>
<organism evidence="1 2">
    <name type="scientific">Zalaria obscura</name>
    <dbReference type="NCBI Taxonomy" id="2024903"/>
    <lineage>
        <taxon>Eukaryota</taxon>
        <taxon>Fungi</taxon>
        <taxon>Dikarya</taxon>
        <taxon>Ascomycota</taxon>
        <taxon>Pezizomycotina</taxon>
        <taxon>Dothideomycetes</taxon>
        <taxon>Dothideomycetidae</taxon>
        <taxon>Dothideales</taxon>
        <taxon>Zalariaceae</taxon>
        <taxon>Zalaria</taxon>
    </lineage>
</organism>
<dbReference type="Proteomes" id="UP001320706">
    <property type="component" value="Unassembled WGS sequence"/>
</dbReference>
<accession>A0ACC3S679</accession>
<evidence type="ECO:0000313" key="1">
    <source>
        <dbReference type="EMBL" id="KAK8196755.1"/>
    </source>
</evidence>
<protein>
    <submittedName>
        <fullName evidence="1">Uncharacterized protein</fullName>
    </submittedName>
</protein>
<name>A0ACC3S679_9PEZI</name>
<comment type="caution">
    <text evidence="1">The sequence shown here is derived from an EMBL/GenBank/DDBJ whole genome shotgun (WGS) entry which is preliminary data.</text>
</comment>
<keyword evidence="2" id="KW-1185">Reference proteome</keyword>
<dbReference type="EMBL" id="JAMKPW020000041">
    <property type="protein sequence ID" value="KAK8196755.1"/>
    <property type="molecule type" value="Genomic_DNA"/>
</dbReference>
<gene>
    <name evidence="1" type="ORF">M8818_006922</name>
</gene>